<keyword evidence="7" id="KW-0472">Membrane</keyword>
<evidence type="ECO:0000313" key="9">
    <source>
        <dbReference type="EMBL" id="ACY17589.1"/>
    </source>
</evidence>
<keyword evidence="10" id="KW-1185">Reference proteome</keyword>
<dbReference type="Pfam" id="PF00069">
    <property type="entry name" value="Pkinase"/>
    <property type="match status" value="1"/>
</dbReference>
<dbReference type="Gene3D" id="1.10.510.10">
    <property type="entry name" value="Transferase(Phosphotransferase) domain 1"/>
    <property type="match status" value="1"/>
</dbReference>
<dbReference type="CDD" id="cd14014">
    <property type="entry name" value="STKc_PknB_like"/>
    <property type="match status" value="1"/>
</dbReference>
<dbReference type="HOGENOM" id="CLU_300494_0_0_7"/>
<feature type="region of interest" description="Disordered" evidence="6">
    <location>
        <begin position="323"/>
        <end position="405"/>
    </location>
</feature>
<dbReference type="STRING" id="502025.Hoch_5101"/>
<name>D0LWD9_HALO1</name>
<feature type="compositionally biased region" description="Low complexity" evidence="6">
    <location>
        <begin position="323"/>
        <end position="335"/>
    </location>
</feature>
<dbReference type="eggNOG" id="COG0515">
    <property type="taxonomic scope" value="Bacteria"/>
</dbReference>
<gene>
    <name evidence="9" type="ordered locus">Hoch_5101</name>
</gene>
<dbReference type="InterPro" id="IPR017441">
    <property type="entry name" value="Protein_kinase_ATP_BS"/>
</dbReference>
<dbReference type="InterPro" id="IPR013229">
    <property type="entry name" value="PEGA"/>
</dbReference>
<evidence type="ECO:0000256" key="4">
    <source>
        <dbReference type="ARBA" id="ARBA00022840"/>
    </source>
</evidence>
<keyword evidence="4 5" id="KW-0067">ATP-binding</keyword>
<accession>D0LWD9</accession>
<dbReference type="SMART" id="SM00220">
    <property type="entry name" value="S_TKc"/>
    <property type="match status" value="1"/>
</dbReference>
<dbReference type="PROSITE" id="PS50011">
    <property type="entry name" value="PROTEIN_KINASE_DOM"/>
    <property type="match status" value="1"/>
</dbReference>
<proteinExistence type="predicted"/>
<keyword evidence="3 9" id="KW-0418">Kinase</keyword>
<dbReference type="InterPro" id="IPR000719">
    <property type="entry name" value="Prot_kinase_dom"/>
</dbReference>
<feature type="compositionally biased region" description="Polar residues" evidence="6">
    <location>
        <begin position="352"/>
        <end position="392"/>
    </location>
</feature>
<evidence type="ECO:0000256" key="6">
    <source>
        <dbReference type="SAM" id="MobiDB-lite"/>
    </source>
</evidence>
<dbReference type="OrthoDB" id="9801841at2"/>
<dbReference type="RefSeq" id="WP_012830181.1">
    <property type="nucleotide sequence ID" value="NC_013440.1"/>
</dbReference>
<evidence type="ECO:0000256" key="5">
    <source>
        <dbReference type="PROSITE-ProRule" id="PRU10141"/>
    </source>
</evidence>
<keyword evidence="7" id="KW-0812">Transmembrane</keyword>
<evidence type="ECO:0000313" key="10">
    <source>
        <dbReference type="Proteomes" id="UP000001880"/>
    </source>
</evidence>
<evidence type="ECO:0000259" key="8">
    <source>
        <dbReference type="PROSITE" id="PS50011"/>
    </source>
</evidence>
<feature type="domain" description="Protein kinase" evidence="8">
    <location>
        <begin position="9"/>
        <end position="279"/>
    </location>
</feature>
<evidence type="ECO:0000256" key="7">
    <source>
        <dbReference type="SAM" id="Phobius"/>
    </source>
</evidence>
<evidence type="ECO:0000256" key="2">
    <source>
        <dbReference type="ARBA" id="ARBA00022741"/>
    </source>
</evidence>
<dbReference type="Gene3D" id="3.30.200.20">
    <property type="entry name" value="Phosphorylase Kinase, domain 1"/>
    <property type="match status" value="1"/>
</dbReference>
<sequence>MTNKVIGSYRITQELGAGGMGAVYAAEHTLLGRRAAIKVLLPQMSREAEIVNRFLNEAKAASAIKHPGIVQIYDLGHQEDGSAYIAMEYLEGEGLEVRIRRLGRLPVQQALRFTGQIASALAAVHERRIYHRDLKPGNVFLVPDKQVTGGERIKLLDFGIAKLHDPDPGAQATRAGALMGSPSYMSPEQCRGAGEVDHRADLYSLGCILYEMLCGRPPFDGGGGGVMAILSAQLRDAPPLPSQSRPELTPEIDALVLGLMAKDPDLRPPSAAHLAHAITQLTGEQMSFAAIGSAFDPGAAPGADDDFGGATIVDMQLPSTLAATQPSQQTAQAATRPSHTGTGTGTGLGTGPHTSNTPLIEQLAGNTTGARSRRSTGLITGHVSDQGTSPTGNMAAAGQTRAGDSRVQTALGQRAGGSRRLLWVVVALLLVGGLSVALTQIGGSDKRAEVPTDSEQPEEPVVAMNDEPPPPPEPTLDFFPLAEEEQRRRREQPRPEPIRLADLFIPLEEGGGVNLPKLSIPSFTWGSVLSGNFFDNLVESITEVFVEPPRQVVWRIATEPAGAQVLRNGSEVVGTTEEPFGISLEETPGFSETFILRLDRYHDHELTLSGEEDFDEVVALEPKVYATVVSQPAGAEVLDAAGAVLGTTPLELELPRAQDEGAAAGKTVTLRMERFLDTPIELRGEQTFEEKVALPPRVYATVVSRPEGAEVLDASGAALGTTPLEIELMPDEAGQPTPQTVTLRMERYEDAELELAGERSFRETVRLEAKVFATVNSQPEGAQVVDAAGELLGTTPLEFELPRSEQPLEVTLKLDDHVDTSAVLRGNRSFTKRVTLRPLPRATLVSQPEGATIYDAAGQRVGTAPLELKLPGTGDALVYTMKLEGYRDATLEVDPRRGRKIVTKLSRDLGTTMVNISSEPSGAEVFRGNKRIGETPLTDEVPGQTGKLRYTLKLPGFQTRNIAVAGDENSETSVQLKRCAPQRRGTLGPVSVYGGC</sequence>
<keyword evidence="2 5" id="KW-0547">Nucleotide-binding</keyword>
<keyword evidence="9" id="KW-0723">Serine/threonine-protein kinase</keyword>
<dbReference type="InterPro" id="IPR011009">
    <property type="entry name" value="Kinase-like_dom_sf"/>
</dbReference>
<evidence type="ECO:0000256" key="3">
    <source>
        <dbReference type="ARBA" id="ARBA00022777"/>
    </source>
</evidence>
<feature type="transmembrane region" description="Helical" evidence="7">
    <location>
        <begin position="421"/>
        <end position="441"/>
    </location>
</feature>
<evidence type="ECO:0000256" key="1">
    <source>
        <dbReference type="ARBA" id="ARBA00022679"/>
    </source>
</evidence>
<keyword evidence="1" id="KW-0808">Transferase</keyword>
<dbReference type="GO" id="GO:0005524">
    <property type="term" value="F:ATP binding"/>
    <property type="evidence" value="ECO:0007669"/>
    <property type="project" value="UniProtKB-UniRule"/>
</dbReference>
<dbReference type="PANTHER" id="PTHR43289">
    <property type="entry name" value="MITOGEN-ACTIVATED PROTEIN KINASE KINASE KINASE 20-RELATED"/>
    <property type="match status" value="1"/>
</dbReference>
<feature type="binding site" evidence="5">
    <location>
        <position position="38"/>
    </location>
    <ligand>
        <name>ATP</name>
        <dbReference type="ChEBI" id="CHEBI:30616"/>
    </ligand>
</feature>
<dbReference type="InterPro" id="IPR008271">
    <property type="entry name" value="Ser/Thr_kinase_AS"/>
</dbReference>
<dbReference type="Pfam" id="PF08308">
    <property type="entry name" value="PEGA"/>
    <property type="match status" value="1"/>
</dbReference>
<protein>
    <submittedName>
        <fullName evidence="9">Serine/threonine protein kinase</fullName>
    </submittedName>
</protein>
<dbReference type="GO" id="GO:0004674">
    <property type="term" value="F:protein serine/threonine kinase activity"/>
    <property type="evidence" value="ECO:0007669"/>
    <property type="project" value="UniProtKB-KW"/>
</dbReference>
<dbReference type="PROSITE" id="PS00107">
    <property type="entry name" value="PROTEIN_KINASE_ATP"/>
    <property type="match status" value="1"/>
</dbReference>
<dbReference type="Proteomes" id="UP000001880">
    <property type="component" value="Chromosome"/>
</dbReference>
<dbReference type="PROSITE" id="PS00108">
    <property type="entry name" value="PROTEIN_KINASE_ST"/>
    <property type="match status" value="1"/>
</dbReference>
<dbReference type="AlphaFoldDB" id="D0LWD9"/>
<keyword evidence="7" id="KW-1133">Transmembrane helix</keyword>
<feature type="region of interest" description="Disordered" evidence="6">
    <location>
        <begin position="443"/>
        <end position="476"/>
    </location>
</feature>
<dbReference type="PANTHER" id="PTHR43289:SF6">
    <property type="entry name" value="SERINE_THREONINE-PROTEIN KINASE NEKL-3"/>
    <property type="match status" value="1"/>
</dbReference>
<organism evidence="9 10">
    <name type="scientific">Haliangium ochraceum (strain DSM 14365 / JCM 11303 / SMP-2)</name>
    <dbReference type="NCBI Taxonomy" id="502025"/>
    <lineage>
        <taxon>Bacteria</taxon>
        <taxon>Pseudomonadati</taxon>
        <taxon>Myxococcota</taxon>
        <taxon>Polyangia</taxon>
        <taxon>Haliangiales</taxon>
        <taxon>Kofleriaceae</taxon>
        <taxon>Haliangium</taxon>
    </lineage>
</organism>
<dbReference type="KEGG" id="hoh:Hoch_5101"/>
<dbReference type="EMBL" id="CP001804">
    <property type="protein sequence ID" value="ACY17589.1"/>
    <property type="molecule type" value="Genomic_DNA"/>
</dbReference>
<reference evidence="9 10" key="1">
    <citation type="journal article" date="2010" name="Stand. Genomic Sci.">
        <title>Complete genome sequence of Haliangium ochraceum type strain (SMP-2).</title>
        <authorList>
            <consortium name="US DOE Joint Genome Institute (JGI-PGF)"/>
            <person name="Ivanova N."/>
            <person name="Daum C."/>
            <person name="Lang E."/>
            <person name="Abt B."/>
            <person name="Kopitz M."/>
            <person name="Saunders E."/>
            <person name="Lapidus A."/>
            <person name="Lucas S."/>
            <person name="Glavina Del Rio T."/>
            <person name="Nolan M."/>
            <person name="Tice H."/>
            <person name="Copeland A."/>
            <person name="Cheng J.F."/>
            <person name="Chen F."/>
            <person name="Bruce D."/>
            <person name="Goodwin L."/>
            <person name="Pitluck S."/>
            <person name="Mavromatis K."/>
            <person name="Pati A."/>
            <person name="Mikhailova N."/>
            <person name="Chen A."/>
            <person name="Palaniappan K."/>
            <person name="Land M."/>
            <person name="Hauser L."/>
            <person name="Chang Y.J."/>
            <person name="Jeffries C.D."/>
            <person name="Detter J.C."/>
            <person name="Brettin T."/>
            <person name="Rohde M."/>
            <person name="Goker M."/>
            <person name="Bristow J."/>
            <person name="Markowitz V."/>
            <person name="Eisen J.A."/>
            <person name="Hugenholtz P."/>
            <person name="Kyrpides N.C."/>
            <person name="Klenk H.P."/>
        </authorList>
    </citation>
    <scope>NUCLEOTIDE SEQUENCE [LARGE SCALE GENOMIC DNA]</scope>
    <source>
        <strain evidence="10">DSM 14365 / CIP 107738 / JCM 11303 / AJ 13395 / SMP-2</strain>
    </source>
</reference>
<dbReference type="SUPFAM" id="SSF56112">
    <property type="entry name" value="Protein kinase-like (PK-like)"/>
    <property type="match status" value="1"/>
</dbReference>